<organism evidence="1 2">
    <name type="scientific">Fermentimonas caenicola</name>
    <dbReference type="NCBI Taxonomy" id="1562970"/>
    <lineage>
        <taxon>Bacteria</taxon>
        <taxon>Pseudomonadati</taxon>
        <taxon>Bacteroidota</taxon>
        <taxon>Bacteroidia</taxon>
        <taxon>Bacteroidales</taxon>
        <taxon>Dysgonomonadaceae</taxon>
        <taxon>Fermentimonas</taxon>
    </lineage>
</organism>
<dbReference type="InterPro" id="IPR029058">
    <property type="entry name" value="AB_hydrolase_fold"/>
</dbReference>
<dbReference type="Gene3D" id="3.40.50.1820">
    <property type="entry name" value="alpha/beta hydrolase"/>
    <property type="match status" value="1"/>
</dbReference>
<dbReference type="KEGG" id="pbt:ING2E5B_1313"/>
<name>A0A098C0X9_9BACT</name>
<accession>A0A098C0X9</accession>
<reference evidence="1 2" key="1">
    <citation type="submission" date="2014-08" db="EMBL/GenBank/DDBJ databases">
        <authorList>
            <person name="Wibberg D."/>
        </authorList>
    </citation>
    <scope>NUCLEOTIDE SEQUENCE [LARGE SCALE GENOMIC DNA]</scope>
    <source>
        <strain evidence="2">ING2-E5B</strain>
    </source>
</reference>
<protein>
    <submittedName>
        <fullName evidence="1">Uncharacterized protein</fullName>
    </submittedName>
</protein>
<dbReference type="EMBL" id="LN515532">
    <property type="protein sequence ID" value="CEA16063.1"/>
    <property type="molecule type" value="Genomic_DNA"/>
</dbReference>
<dbReference type="PROSITE" id="PS51257">
    <property type="entry name" value="PROKAR_LIPOPROTEIN"/>
    <property type="match status" value="1"/>
</dbReference>
<dbReference type="SUPFAM" id="SSF53474">
    <property type="entry name" value="alpha/beta-Hydrolases"/>
    <property type="match status" value="1"/>
</dbReference>
<dbReference type="Proteomes" id="UP000032417">
    <property type="component" value="Chromosome 1"/>
</dbReference>
<keyword evidence="2" id="KW-1185">Reference proteome</keyword>
<sequence length="317" mass="36618">MKNILIISLLLLLVGCSKSIDGELIFVEPGLNDRFNYPYFLFIPNGVSEHNTNYLIIEPNNSGFADDDLHKHQEKAKRIATIDYYLGNWIARKLTYPLIVPVFPRTESDWKTYTHALDRDVMLQKGNSLERLDNQLINMCLDAEGKLKERNIKIENRYILAGFSASGTFVNRFTLIHPEKVKAVVAGGINGLLMLPMESLENEPLRYPIGTGDLIQITGRDFHREQFLNTPQFYFMGELDYNDAVPYDDAFDLEERDQIFRLLGEQMMPTRWEKCIDIYNESNVNALFKTYKNTGHEHPEIVKNDILDFLLLNTSLN</sequence>
<dbReference type="HOGENOM" id="CLU_868120_0_0_10"/>
<evidence type="ECO:0000313" key="2">
    <source>
        <dbReference type="Proteomes" id="UP000032417"/>
    </source>
</evidence>
<dbReference type="AlphaFoldDB" id="A0A098C0X9"/>
<proteinExistence type="predicted"/>
<evidence type="ECO:0000313" key="1">
    <source>
        <dbReference type="EMBL" id="CEA16063.1"/>
    </source>
</evidence>
<gene>
    <name evidence="1" type="ORF">ING2E5B_1313</name>
</gene>
<dbReference type="OrthoDB" id="1094867at2"/>